<reference evidence="4" key="1">
    <citation type="submission" date="2016-08" db="EMBL/GenBank/DDBJ databases">
        <authorList>
            <person name="Varghese N."/>
            <person name="Submissions Spin"/>
        </authorList>
    </citation>
    <scope>NUCLEOTIDE SEQUENCE [LARGE SCALE GENOMIC DNA]</scope>
    <source>
        <strain evidence="4">R-53144</strain>
    </source>
</reference>
<dbReference type="STRING" id="1798183.GA0061080_100360"/>
<evidence type="ECO:0000313" key="4">
    <source>
        <dbReference type="Proteomes" id="UP000199698"/>
    </source>
</evidence>
<sequence>MDNISLGGMLVDLREQMGLTQDDIANKIHVRKTVISDIENDQLPHVPLVFIKGYIRSYAEIVGLSVDHYQPYLNELAKQSKSHQNITQIQTFNTKRRRKTPFILLGIFIILCVIGIILYYVNKEDKNNFIEVSHYISPAPITRVNS</sequence>
<evidence type="ECO:0000256" key="1">
    <source>
        <dbReference type="SAM" id="Phobius"/>
    </source>
</evidence>
<dbReference type="Gene3D" id="1.10.260.40">
    <property type="entry name" value="lambda repressor-like DNA-binding domains"/>
    <property type="match status" value="1"/>
</dbReference>
<proteinExistence type="predicted"/>
<dbReference type="CDD" id="cd00093">
    <property type="entry name" value="HTH_XRE"/>
    <property type="match status" value="1"/>
</dbReference>
<keyword evidence="1" id="KW-0812">Transmembrane</keyword>
<dbReference type="PROSITE" id="PS50943">
    <property type="entry name" value="HTH_CROC1"/>
    <property type="match status" value="1"/>
</dbReference>
<dbReference type="SUPFAM" id="SSF47413">
    <property type="entry name" value="lambda repressor-like DNA-binding domains"/>
    <property type="match status" value="1"/>
</dbReference>
<gene>
    <name evidence="3" type="ORF">GA0061080_100360</name>
</gene>
<dbReference type="Proteomes" id="UP000199698">
    <property type="component" value="Unassembled WGS sequence"/>
</dbReference>
<dbReference type="InterPro" id="IPR010982">
    <property type="entry name" value="Lambda_DNA-bd_dom_sf"/>
</dbReference>
<dbReference type="PANTHER" id="PTHR34475">
    <property type="match status" value="1"/>
</dbReference>
<dbReference type="EMBL" id="FMBA01000003">
    <property type="protein sequence ID" value="SCB78454.1"/>
    <property type="molecule type" value="Genomic_DNA"/>
</dbReference>
<accession>A0A1C3Z7R8</accession>
<dbReference type="PANTHER" id="PTHR34475:SF1">
    <property type="entry name" value="CYTOSKELETON PROTEIN RODZ"/>
    <property type="match status" value="1"/>
</dbReference>
<dbReference type="GO" id="GO:0003677">
    <property type="term" value="F:DNA binding"/>
    <property type="evidence" value="ECO:0007669"/>
    <property type="project" value="InterPro"/>
</dbReference>
<protein>
    <submittedName>
        <fullName evidence="3">Cytoskeleton protein RodZ</fullName>
    </submittedName>
</protein>
<organism evidence="3 4">
    <name type="scientific">Gilliamella intestini</name>
    <dbReference type="NCBI Taxonomy" id="1798183"/>
    <lineage>
        <taxon>Bacteria</taxon>
        <taxon>Pseudomonadati</taxon>
        <taxon>Pseudomonadota</taxon>
        <taxon>Gammaproteobacteria</taxon>
        <taxon>Orbales</taxon>
        <taxon>Orbaceae</taxon>
        <taxon>Gilliamella</taxon>
    </lineage>
</organism>
<dbReference type="InterPro" id="IPR050400">
    <property type="entry name" value="Bact_Cytoskel_RodZ"/>
</dbReference>
<keyword evidence="4" id="KW-1185">Reference proteome</keyword>
<dbReference type="SMART" id="SM00530">
    <property type="entry name" value="HTH_XRE"/>
    <property type="match status" value="1"/>
</dbReference>
<keyword evidence="1" id="KW-1133">Transmembrane helix</keyword>
<feature type="transmembrane region" description="Helical" evidence="1">
    <location>
        <begin position="102"/>
        <end position="121"/>
    </location>
</feature>
<dbReference type="AlphaFoldDB" id="A0A1C3Z7R8"/>
<dbReference type="InterPro" id="IPR001387">
    <property type="entry name" value="Cro/C1-type_HTH"/>
</dbReference>
<keyword evidence="1" id="KW-0472">Membrane</keyword>
<evidence type="ECO:0000259" key="2">
    <source>
        <dbReference type="PROSITE" id="PS50943"/>
    </source>
</evidence>
<evidence type="ECO:0000313" key="3">
    <source>
        <dbReference type="EMBL" id="SCB78454.1"/>
    </source>
</evidence>
<name>A0A1C3Z7R8_9GAMM</name>
<feature type="domain" description="HTH cro/C1-type" evidence="2">
    <location>
        <begin position="10"/>
        <end position="42"/>
    </location>
</feature>
<dbReference type="Pfam" id="PF13413">
    <property type="entry name" value="HTH_25"/>
    <property type="match status" value="1"/>
</dbReference>